<proteinExistence type="predicted"/>
<organism evidence="1 2">
    <name type="scientific">Ephemerocybe angulata</name>
    <dbReference type="NCBI Taxonomy" id="980116"/>
    <lineage>
        <taxon>Eukaryota</taxon>
        <taxon>Fungi</taxon>
        <taxon>Dikarya</taxon>
        <taxon>Basidiomycota</taxon>
        <taxon>Agaricomycotina</taxon>
        <taxon>Agaricomycetes</taxon>
        <taxon>Agaricomycetidae</taxon>
        <taxon>Agaricales</taxon>
        <taxon>Agaricineae</taxon>
        <taxon>Psathyrellaceae</taxon>
        <taxon>Ephemerocybe</taxon>
    </lineage>
</organism>
<dbReference type="Proteomes" id="UP000521943">
    <property type="component" value="Unassembled WGS sequence"/>
</dbReference>
<evidence type="ECO:0000313" key="1">
    <source>
        <dbReference type="EMBL" id="KAF6750974.1"/>
    </source>
</evidence>
<comment type="caution">
    <text evidence="1">The sequence shown here is derived from an EMBL/GenBank/DDBJ whole genome shotgun (WGS) entry which is preliminary data.</text>
</comment>
<name>A0A8H6HQQ6_9AGAR</name>
<evidence type="ECO:0000313" key="2">
    <source>
        <dbReference type="Proteomes" id="UP000521943"/>
    </source>
</evidence>
<reference evidence="1 2" key="1">
    <citation type="submission" date="2020-07" db="EMBL/GenBank/DDBJ databases">
        <title>Comparative genomics of pyrophilous fungi reveals a link between fire events and developmental genes.</title>
        <authorList>
            <consortium name="DOE Joint Genome Institute"/>
            <person name="Steindorff A.S."/>
            <person name="Carver A."/>
            <person name="Calhoun S."/>
            <person name="Stillman K."/>
            <person name="Liu H."/>
            <person name="Lipzen A."/>
            <person name="Pangilinan J."/>
            <person name="Labutti K."/>
            <person name="Bruns T.D."/>
            <person name="Grigoriev I.V."/>
        </authorList>
    </citation>
    <scope>NUCLEOTIDE SEQUENCE [LARGE SCALE GENOMIC DNA]</scope>
    <source>
        <strain evidence="1 2">CBS 144469</strain>
    </source>
</reference>
<dbReference type="EMBL" id="JACGCI010000053">
    <property type="protein sequence ID" value="KAF6750974.1"/>
    <property type="molecule type" value="Genomic_DNA"/>
</dbReference>
<dbReference type="AlphaFoldDB" id="A0A8H6HQQ6"/>
<keyword evidence="2" id="KW-1185">Reference proteome</keyword>
<sequence length="107" mass="11210">MTASPGLLVTSATHLAMRSFHAALALRTHQTSDRGQFFAFLPVEAGPILSLALSGAISNTKAFGTLAQSWVATDARSRIKLAILALLQGLQGDTPDRTPHVRGDGTA</sequence>
<protein>
    <submittedName>
        <fullName evidence="1">Uncharacterized protein</fullName>
    </submittedName>
</protein>
<accession>A0A8H6HQQ6</accession>
<gene>
    <name evidence="1" type="ORF">DFP72DRAFT_851229</name>
</gene>